<name>A0A5C4MF08_9ACTN</name>
<dbReference type="InterPro" id="IPR021315">
    <property type="entry name" value="Gap/Sap"/>
</dbReference>
<feature type="transmembrane region" description="Helical" evidence="1">
    <location>
        <begin position="212"/>
        <end position="233"/>
    </location>
</feature>
<accession>A0A5C4MF08</accession>
<evidence type="ECO:0000313" key="2">
    <source>
        <dbReference type="EMBL" id="TNC41831.1"/>
    </source>
</evidence>
<feature type="transmembrane region" description="Helical" evidence="1">
    <location>
        <begin position="43"/>
        <end position="66"/>
    </location>
</feature>
<dbReference type="RefSeq" id="WP_139086853.1">
    <property type="nucleotide sequence ID" value="NZ_VDFR01000101.1"/>
</dbReference>
<reference evidence="2 3" key="1">
    <citation type="submission" date="2019-05" db="EMBL/GenBank/DDBJ databases">
        <title>Mumia sp. nov., isolated from the intestinal contents of plateau pika (Ochotona curzoniae) in the Qinghai-Tibet plateau of China.</title>
        <authorList>
            <person name="Tian Z."/>
        </authorList>
    </citation>
    <scope>NUCLEOTIDE SEQUENCE [LARGE SCALE GENOMIC DNA]</scope>
    <source>
        <strain evidence="3">527</strain>
    </source>
</reference>
<dbReference type="Pfam" id="PF11139">
    <property type="entry name" value="SfLAP"/>
    <property type="match status" value="1"/>
</dbReference>
<protein>
    <recommendedName>
        <fullName evidence="4">Sap-like sulfolipid-1-addressing protein</fullName>
    </recommendedName>
</protein>
<gene>
    <name evidence="2" type="ORF">FHE65_21795</name>
</gene>
<dbReference type="EMBL" id="VDFR01000101">
    <property type="protein sequence ID" value="TNC41831.1"/>
    <property type="molecule type" value="Genomic_DNA"/>
</dbReference>
<dbReference type="AlphaFoldDB" id="A0A5C4MF08"/>
<evidence type="ECO:0000256" key="1">
    <source>
        <dbReference type="SAM" id="Phobius"/>
    </source>
</evidence>
<comment type="caution">
    <text evidence="2">The sequence shown here is derived from an EMBL/GenBank/DDBJ whole genome shotgun (WGS) entry which is preliminary data.</text>
</comment>
<keyword evidence="1" id="KW-1133">Transmembrane helix</keyword>
<organism evidence="2 3">
    <name type="scientific">Mumia zhuanghuii</name>
    <dbReference type="NCBI Taxonomy" id="2585211"/>
    <lineage>
        <taxon>Bacteria</taxon>
        <taxon>Bacillati</taxon>
        <taxon>Actinomycetota</taxon>
        <taxon>Actinomycetes</taxon>
        <taxon>Propionibacteriales</taxon>
        <taxon>Nocardioidaceae</taxon>
        <taxon>Mumia</taxon>
    </lineage>
</organism>
<keyword evidence="1" id="KW-0812">Transmembrane</keyword>
<evidence type="ECO:0008006" key="4">
    <source>
        <dbReference type="Google" id="ProtNLM"/>
    </source>
</evidence>
<keyword evidence="1" id="KW-0472">Membrane</keyword>
<dbReference type="OrthoDB" id="7062264at2"/>
<evidence type="ECO:0000313" key="3">
    <source>
        <dbReference type="Proteomes" id="UP000306740"/>
    </source>
</evidence>
<feature type="transmembrane region" description="Helical" evidence="1">
    <location>
        <begin position="169"/>
        <end position="191"/>
    </location>
</feature>
<dbReference type="Proteomes" id="UP000306740">
    <property type="component" value="Unassembled WGS sequence"/>
</dbReference>
<sequence>MTLTLAGFLLVMALVDSTSIGTLVIPVWLVLVTRRGDLGRVVAYLLTIAAFYLVLGLLLAAGASAVGPVVADALDSRVGDVLVIGAGATLVWLSYRIDPKARAKRGEDPAAGTRRWHDRITTALGTRRGIVVLALAAGTVEAASMLPYLAAIGALAVAAPGLVTTVVALVVYCLVMIVPALVILLLRVVAARWVDGPLRRFGAWAERGAGSATAWLVGIVGVLMILNGAGALVSR</sequence>
<feature type="transmembrane region" description="Helical" evidence="1">
    <location>
        <begin position="129"/>
        <end position="157"/>
    </location>
</feature>
<feature type="transmembrane region" description="Helical" evidence="1">
    <location>
        <begin position="78"/>
        <end position="95"/>
    </location>
</feature>
<feature type="transmembrane region" description="Helical" evidence="1">
    <location>
        <begin position="6"/>
        <end position="31"/>
    </location>
</feature>
<proteinExistence type="predicted"/>